<organism evidence="1 2">
    <name type="scientific">Porites lobata</name>
    <dbReference type="NCBI Taxonomy" id="104759"/>
    <lineage>
        <taxon>Eukaryota</taxon>
        <taxon>Metazoa</taxon>
        <taxon>Cnidaria</taxon>
        <taxon>Anthozoa</taxon>
        <taxon>Hexacorallia</taxon>
        <taxon>Scleractinia</taxon>
        <taxon>Fungiina</taxon>
        <taxon>Poritidae</taxon>
        <taxon>Porites</taxon>
    </lineage>
</organism>
<sequence>ETGVLSNSKSKKELSILTRPLTKLSSSLAEILYTAKETIHYSFGKPDIRIKDRLRNMRELSDVCLERVKGEGNYQNFTKCKTFRKLKAHTFSKAESCKNGVPVFEPRPQGRALGTRLREFTS</sequence>
<evidence type="ECO:0000313" key="1">
    <source>
        <dbReference type="EMBL" id="CAH3177540.1"/>
    </source>
</evidence>
<evidence type="ECO:0000313" key="2">
    <source>
        <dbReference type="Proteomes" id="UP001159405"/>
    </source>
</evidence>
<comment type="caution">
    <text evidence="1">The sequence shown here is derived from an EMBL/GenBank/DDBJ whole genome shotgun (WGS) entry which is preliminary data.</text>
</comment>
<name>A0ABN8RIA8_9CNID</name>
<proteinExistence type="predicted"/>
<accession>A0ABN8RIA8</accession>
<protein>
    <submittedName>
        <fullName evidence="1">Uncharacterized protein</fullName>
    </submittedName>
</protein>
<dbReference type="EMBL" id="CALNXK010000227">
    <property type="protein sequence ID" value="CAH3177540.1"/>
    <property type="molecule type" value="Genomic_DNA"/>
</dbReference>
<keyword evidence="2" id="KW-1185">Reference proteome</keyword>
<feature type="non-terminal residue" evidence="1">
    <location>
        <position position="1"/>
    </location>
</feature>
<reference evidence="1 2" key="1">
    <citation type="submission" date="2022-05" db="EMBL/GenBank/DDBJ databases">
        <authorList>
            <consortium name="Genoscope - CEA"/>
            <person name="William W."/>
        </authorList>
    </citation>
    <scope>NUCLEOTIDE SEQUENCE [LARGE SCALE GENOMIC DNA]</scope>
</reference>
<gene>
    <name evidence="1" type="ORF">PLOB_00019390</name>
</gene>
<dbReference type="Proteomes" id="UP001159405">
    <property type="component" value="Unassembled WGS sequence"/>
</dbReference>